<organism evidence="2 3">
    <name type="scientific">Elasticomyces elasticus</name>
    <dbReference type="NCBI Taxonomy" id="574655"/>
    <lineage>
        <taxon>Eukaryota</taxon>
        <taxon>Fungi</taxon>
        <taxon>Dikarya</taxon>
        <taxon>Ascomycota</taxon>
        <taxon>Pezizomycotina</taxon>
        <taxon>Dothideomycetes</taxon>
        <taxon>Dothideomycetidae</taxon>
        <taxon>Mycosphaerellales</taxon>
        <taxon>Teratosphaeriaceae</taxon>
        <taxon>Elasticomyces</taxon>
    </lineage>
</organism>
<keyword evidence="1" id="KW-1133">Transmembrane helix</keyword>
<dbReference type="Proteomes" id="UP001310594">
    <property type="component" value="Unassembled WGS sequence"/>
</dbReference>
<keyword evidence="1" id="KW-0472">Membrane</keyword>
<reference evidence="2" key="1">
    <citation type="submission" date="2023-08" db="EMBL/GenBank/DDBJ databases">
        <title>Black Yeasts Isolated from many extreme environments.</title>
        <authorList>
            <person name="Coleine C."/>
            <person name="Stajich J.E."/>
            <person name="Selbmann L."/>
        </authorList>
    </citation>
    <scope>NUCLEOTIDE SEQUENCE</scope>
    <source>
        <strain evidence="2">CCFEE 5810</strain>
    </source>
</reference>
<evidence type="ECO:0000313" key="3">
    <source>
        <dbReference type="Proteomes" id="UP001310594"/>
    </source>
</evidence>
<keyword evidence="1" id="KW-0812">Transmembrane</keyword>
<dbReference type="AlphaFoldDB" id="A0AAN8A1U6"/>
<accession>A0AAN8A1U6</accession>
<comment type="caution">
    <text evidence="2">The sequence shown here is derived from an EMBL/GenBank/DDBJ whole genome shotgun (WGS) entry which is preliminary data.</text>
</comment>
<feature type="transmembrane region" description="Helical" evidence="1">
    <location>
        <begin position="61"/>
        <end position="81"/>
    </location>
</feature>
<gene>
    <name evidence="2" type="ORF">LTR97_007758</name>
</gene>
<evidence type="ECO:0000313" key="2">
    <source>
        <dbReference type="EMBL" id="KAK5696456.1"/>
    </source>
</evidence>
<feature type="transmembrane region" description="Helical" evidence="1">
    <location>
        <begin position="12"/>
        <end position="41"/>
    </location>
</feature>
<name>A0AAN8A1U6_9PEZI</name>
<proteinExistence type="predicted"/>
<protein>
    <submittedName>
        <fullName evidence="2">Uncharacterized protein</fullName>
    </submittedName>
</protein>
<dbReference type="EMBL" id="JAVRQU010000012">
    <property type="protein sequence ID" value="KAK5696456.1"/>
    <property type="molecule type" value="Genomic_DNA"/>
</dbReference>
<evidence type="ECO:0000256" key="1">
    <source>
        <dbReference type="SAM" id="Phobius"/>
    </source>
</evidence>
<sequence>METPTRTPMLRVTFLMSLGTFLTHVLTMISIGSFLTALGIVKALDDRSTAADPSFAATEDHPMSAGLAVTVVIAALLAPHLRPALEPMTMRIFLTQGELAARQQYVKTAKIAANRTSNSKMFLYGVRWPWFTSLAHAGNFITTWSHG</sequence>